<dbReference type="Proteomes" id="UP000784294">
    <property type="component" value="Unassembled WGS sequence"/>
</dbReference>
<keyword evidence="2" id="KW-1185">Reference proteome</keyword>
<dbReference type="OrthoDB" id="10545660at2759"/>
<name>A0A3S5CK91_9PLAT</name>
<reference evidence="1" key="1">
    <citation type="submission" date="2018-11" db="EMBL/GenBank/DDBJ databases">
        <authorList>
            <consortium name="Pathogen Informatics"/>
        </authorList>
    </citation>
    <scope>NUCLEOTIDE SEQUENCE</scope>
</reference>
<protein>
    <submittedName>
        <fullName evidence="1">Uncharacterized protein</fullName>
    </submittedName>
</protein>
<organism evidence="1 2">
    <name type="scientific">Protopolystoma xenopodis</name>
    <dbReference type="NCBI Taxonomy" id="117903"/>
    <lineage>
        <taxon>Eukaryota</taxon>
        <taxon>Metazoa</taxon>
        <taxon>Spiralia</taxon>
        <taxon>Lophotrochozoa</taxon>
        <taxon>Platyhelminthes</taxon>
        <taxon>Monogenea</taxon>
        <taxon>Polyopisthocotylea</taxon>
        <taxon>Polystomatidea</taxon>
        <taxon>Polystomatidae</taxon>
        <taxon>Protopolystoma</taxon>
    </lineage>
</organism>
<dbReference type="AlphaFoldDB" id="A0A3S5CK91"/>
<evidence type="ECO:0000313" key="1">
    <source>
        <dbReference type="EMBL" id="VEL15204.1"/>
    </source>
</evidence>
<sequence length="139" mass="15584">MCTHLEVCCAHRHMPSCLGSGAARVRLTGCSAAGSAGGGIDAELLADLEETFPTLYQGWLPRCELRQALEKTGFNLPGHEFRELEKELPNFPDGKVPLEAFVMIYSKVKEAKDVSRLFRKENILRERPELRVRQISTIK</sequence>
<dbReference type="SUPFAM" id="SSF47473">
    <property type="entry name" value="EF-hand"/>
    <property type="match status" value="1"/>
</dbReference>
<evidence type="ECO:0000313" key="2">
    <source>
        <dbReference type="Proteomes" id="UP000784294"/>
    </source>
</evidence>
<dbReference type="InterPro" id="IPR011992">
    <property type="entry name" value="EF-hand-dom_pair"/>
</dbReference>
<accession>A0A3S5CK91</accession>
<dbReference type="EMBL" id="CAAALY010023804">
    <property type="protein sequence ID" value="VEL15204.1"/>
    <property type="molecule type" value="Genomic_DNA"/>
</dbReference>
<comment type="caution">
    <text evidence="1">The sequence shown here is derived from an EMBL/GenBank/DDBJ whole genome shotgun (WGS) entry which is preliminary data.</text>
</comment>
<gene>
    <name evidence="1" type="ORF">PXEA_LOCUS8644</name>
</gene>
<proteinExistence type="predicted"/>
<dbReference type="Gene3D" id="1.10.238.10">
    <property type="entry name" value="EF-hand"/>
    <property type="match status" value="1"/>
</dbReference>